<evidence type="ECO:0000256" key="1">
    <source>
        <dbReference type="ARBA" id="ARBA00009570"/>
    </source>
</evidence>
<protein>
    <recommendedName>
        <fullName evidence="5">Anthranilate 1,2-dioxygenase small subunit</fullName>
    </recommendedName>
</protein>
<reference evidence="3 4" key="1">
    <citation type="submission" date="2019-07" db="EMBL/GenBank/DDBJ databases">
        <title>Whole genome shotgun sequence of Reyranella soli NBRC 108950.</title>
        <authorList>
            <person name="Hosoyama A."/>
            <person name="Uohara A."/>
            <person name="Ohji S."/>
            <person name="Ichikawa N."/>
        </authorList>
    </citation>
    <scope>NUCLEOTIDE SEQUENCE [LARGE SCALE GENOMIC DNA]</scope>
    <source>
        <strain evidence="3 4">NBRC 108950</strain>
    </source>
</reference>
<dbReference type="OrthoDB" id="5517499at2"/>
<comment type="caution">
    <text evidence="3">The sequence shown here is derived from an EMBL/GenBank/DDBJ whole genome shotgun (WGS) entry which is preliminary data.</text>
</comment>
<comment type="similarity">
    <text evidence="1">Belongs to the bacterial ring-hydroxylating dioxygenase beta subunit family.</text>
</comment>
<dbReference type="CDD" id="cd00667">
    <property type="entry name" value="ring_hydroxylating_dioxygenases_beta"/>
    <property type="match status" value="1"/>
</dbReference>
<dbReference type="SUPFAM" id="SSF54427">
    <property type="entry name" value="NTF2-like"/>
    <property type="match status" value="1"/>
</dbReference>
<evidence type="ECO:0000256" key="2">
    <source>
        <dbReference type="ARBA" id="ARBA00023002"/>
    </source>
</evidence>
<gene>
    <name evidence="3" type="ORF">RSO01_16980</name>
</gene>
<dbReference type="AlphaFoldDB" id="A0A512N6B2"/>
<evidence type="ECO:0000313" key="3">
    <source>
        <dbReference type="EMBL" id="GEP54532.1"/>
    </source>
</evidence>
<dbReference type="Gene3D" id="3.10.450.50">
    <property type="match status" value="1"/>
</dbReference>
<dbReference type="Pfam" id="PF00866">
    <property type="entry name" value="Ring_hydroxyl_B"/>
    <property type="match status" value="1"/>
</dbReference>
<dbReference type="EMBL" id="BKAJ01000031">
    <property type="protein sequence ID" value="GEP54532.1"/>
    <property type="molecule type" value="Genomic_DNA"/>
</dbReference>
<keyword evidence="2" id="KW-0560">Oxidoreductase</keyword>
<accession>A0A512N6B2</accession>
<keyword evidence="4" id="KW-1185">Reference proteome</keyword>
<evidence type="ECO:0008006" key="5">
    <source>
        <dbReference type="Google" id="ProtNLM"/>
    </source>
</evidence>
<name>A0A512N6B2_9HYPH</name>
<proteinExistence type="inferred from homology"/>
<organism evidence="3 4">
    <name type="scientific">Reyranella soli</name>
    <dbReference type="NCBI Taxonomy" id="1230389"/>
    <lineage>
        <taxon>Bacteria</taxon>
        <taxon>Pseudomonadati</taxon>
        <taxon>Pseudomonadota</taxon>
        <taxon>Alphaproteobacteria</taxon>
        <taxon>Hyphomicrobiales</taxon>
        <taxon>Reyranellaceae</taxon>
        <taxon>Reyranella</taxon>
    </lineage>
</organism>
<dbReference type="RefSeq" id="WP_147148174.1">
    <property type="nucleotide sequence ID" value="NZ_BKAJ01000031.1"/>
</dbReference>
<sequence length="159" mass="18289">MTGTASQAYDAIRALEYRYARLLDEDRLEEWPNLFVERGVYKVIPRENLDRQPALPIFFCDSQAMMMDRVKSLREANVYNLHYSRHVVSNIEILSARDGIFEVAACYTVYQTDLEGQTRLFSVGQYRDVIANGAGELRFQEKIAVCDTFNIPNLLAIPL</sequence>
<dbReference type="GO" id="GO:0016491">
    <property type="term" value="F:oxidoreductase activity"/>
    <property type="evidence" value="ECO:0007669"/>
    <property type="project" value="UniProtKB-KW"/>
</dbReference>
<evidence type="ECO:0000313" key="4">
    <source>
        <dbReference type="Proteomes" id="UP000321058"/>
    </source>
</evidence>
<dbReference type="InterPro" id="IPR032710">
    <property type="entry name" value="NTF2-like_dom_sf"/>
</dbReference>
<dbReference type="Proteomes" id="UP000321058">
    <property type="component" value="Unassembled WGS sequence"/>
</dbReference>
<dbReference type="InterPro" id="IPR000391">
    <property type="entry name" value="Rng_hydr_dOase-bsu"/>
</dbReference>